<dbReference type="Proteomes" id="UP001139293">
    <property type="component" value="Unassembled WGS sequence"/>
</dbReference>
<comment type="caution">
    <text evidence="2">The sequence shown here is derived from an EMBL/GenBank/DDBJ whole genome shotgun (WGS) entry which is preliminary data.</text>
</comment>
<dbReference type="AlphaFoldDB" id="A0A9X1ZQG6"/>
<keyword evidence="3" id="KW-1185">Reference proteome</keyword>
<dbReference type="EMBL" id="JAKILB010000011">
    <property type="protein sequence ID" value="MCL1140121.1"/>
    <property type="molecule type" value="Genomic_DNA"/>
</dbReference>
<evidence type="ECO:0000313" key="3">
    <source>
        <dbReference type="Proteomes" id="UP001139293"/>
    </source>
</evidence>
<feature type="transmembrane region" description="Helical" evidence="1">
    <location>
        <begin position="36"/>
        <end position="62"/>
    </location>
</feature>
<proteinExistence type="predicted"/>
<gene>
    <name evidence="2" type="ORF">L2740_16360</name>
</gene>
<evidence type="ECO:0000313" key="2">
    <source>
        <dbReference type="EMBL" id="MCL1140121.1"/>
    </source>
</evidence>
<sequence>MQKRIIDTLKMMHWLGLAMLLTAIGIYFLSDWSQQLAGMVLVASLAGLGMVLMSPFPIALFLEWARAQNPSE</sequence>
<protein>
    <submittedName>
        <fullName evidence="2">Uncharacterized protein</fullName>
    </submittedName>
</protein>
<evidence type="ECO:0000256" key="1">
    <source>
        <dbReference type="SAM" id="Phobius"/>
    </source>
</evidence>
<dbReference type="RefSeq" id="WP_248951174.1">
    <property type="nucleotide sequence ID" value="NZ_JAKILB010000011.1"/>
</dbReference>
<organism evidence="2 3">
    <name type="scientific">Shewanella pneumatophori</name>
    <dbReference type="NCBI Taxonomy" id="314092"/>
    <lineage>
        <taxon>Bacteria</taxon>
        <taxon>Pseudomonadati</taxon>
        <taxon>Pseudomonadota</taxon>
        <taxon>Gammaproteobacteria</taxon>
        <taxon>Alteromonadales</taxon>
        <taxon>Shewanellaceae</taxon>
        <taxon>Shewanella</taxon>
    </lineage>
</organism>
<name>A0A9X1ZQG6_9GAMM</name>
<accession>A0A9X1ZQG6</accession>
<reference evidence="2" key="1">
    <citation type="submission" date="2022-01" db="EMBL/GenBank/DDBJ databases">
        <title>Whole genome-based taxonomy of the Shewanellaceae.</title>
        <authorList>
            <person name="Martin-Rodriguez A.J."/>
        </authorList>
    </citation>
    <scope>NUCLEOTIDE SEQUENCE</scope>
    <source>
        <strain evidence="2">KCTC 23973</strain>
    </source>
</reference>
<keyword evidence="1" id="KW-0472">Membrane</keyword>
<keyword evidence="1" id="KW-1133">Transmembrane helix</keyword>
<keyword evidence="1" id="KW-0812">Transmembrane</keyword>
<feature type="transmembrane region" description="Helical" evidence="1">
    <location>
        <begin position="12"/>
        <end position="30"/>
    </location>
</feature>